<evidence type="ECO:0000256" key="1">
    <source>
        <dbReference type="PIRSR" id="PIRSR000097-1"/>
    </source>
</evidence>
<evidence type="ECO:0000259" key="4">
    <source>
        <dbReference type="Pfam" id="PF00248"/>
    </source>
</evidence>
<dbReference type="InterPro" id="IPR023210">
    <property type="entry name" value="NADP_OxRdtase_dom"/>
</dbReference>
<dbReference type="SUPFAM" id="SSF51430">
    <property type="entry name" value="NAD(P)-linked oxidoreductase"/>
    <property type="match status" value="1"/>
</dbReference>
<feature type="binding site" evidence="2">
    <location>
        <position position="113"/>
    </location>
    <ligand>
        <name>substrate</name>
    </ligand>
</feature>
<evidence type="ECO:0000313" key="6">
    <source>
        <dbReference type="Proteomes" id="UP001516400"/>
    </source>
</evidence>
<dbReference type="PIRSF" id="PIRSF000097">
    <property type="entry name" value="AKR"/>
    <property type="match status" value="1"/>
</dbReference>
<evidence type="ECO:0000256" key="3">
    <source>
        <dbReference type="PIRSR" id="PIRSR000097-3"/>
    </source>
</evidence>
<evidence type="ECO:0000313" key="5">
    <source>
        <dbReference type="EMBL" id="KAL3266714.1"/>
    </source>
</evidence>
<dbReference type="PROSITE" id="PS00062">
    <property type="entry name" value="ALDOKETO_REDUCTASE_2"/>
    <property type="match status" value="1"/>
</dbReference>
<dbReference type="InterPro" id="IPR036812">
    <property type="entry name" value="NAD(P)_OxRdtase_dom_sf"/>
</dbReference>
<dbReference type="EMBL" id="JABFTP020000001">
    <property type="protein sequence ID" value="KAL3266714.1"/>
    <property type="molecule type" value="Genomic_DNA"/>
</dbReference>
<dbReference type="InterPro" id="IPR020471">
    <property type="entry name" value="AKR"/>
</dbReference>
<evidence type="ECO:0000256" key="2">
    <source>
        <dbReference type="PIRSR" id="PIRSR000097-2"/>
    </source>
</evidence>
<dbReference type="PROSITE" id="PS00063">
    <property type="entry name" value="ALDOKETO_REDUCTASE_3"/>
    <property type="match status" value="1"/>
</dbReference>
<dbReference type="InterPro" id="IPR044488">
    <property type="entry name" value="AKR2E"/>
</dbReference>
<sequence length="316" mass="35879">MVVPKTFKFNNGKEIPSIGLGTFNSPPGQVTQAVKDAIDAGYRHIDCAWYYGNEAEVGQAIETKIKEGVVKREDLFITSKLWCNYHEKEKVVPMIKDSLKNLKLEYVDLYLIHWPFGFKEEAGPWPNEGNPESYSDADITETWEGMEEAQELGLAKSIGVSNFNKAQVEKILNACKIKPVCNQVEVNPNFNNKKLIEYCKENDIIVAGYCPLGRVDSYGKPRIPKPTIFDPKVAEIGKKYNKTPAQVVLNYLITTLGIVVLPKSVTKSRIIENFDIFDFQLDKEDTDYIDSTNINVRVCLAAYFGNHKDYPFHDEY</sequence>
<organism evidence="5 6">
    <name type="scientific">Cryptolaemus montrouzieri</name>
    <dbReference type="NCBI Taxonomy" id="559131"/>
    <lineage>
        <taxon>Eukaryota</taxon>
        <taxon>Metazoa</taxon>
        <taxon>Ecdysozoa</taxon>
        <taxon>Arthropoda</taxon>
        <taxon>Hexapoda</taxon>
        <taxon>Insecta</taxon>
        <taxon>Pterygota</taxon>
        <taxon>Neoptera</taxon>
        <taxon>Endopterygota</taxon>
        <taxon>Coleoptera</taxon>
        <taxon>Polyphaga</taxon>
        <taxon>Cucujiformia</taxon>
        <taxon>Coccinelloidea</taxon>
        <taxon>Coccinellidae</taxon>
        <taxon>Scymninae</taxon>
        <taxon>Scymnini</taxon>
        <taxon>Cryptolaemus</taxon>
    </lineage>
</organism>
<name>A0ABD2MK55_9CUCU</name>
<proteinExistence type="predicted"/>
<dbReference type="AlphaFoldDB" id="A0ABD2MK55"/>
<protein>
    <recommendedName>
        <fullName evidence="4">NADP-dependent oxidoreductase domain-containing protein</fullName>
    </recommendedName>
</protein>
<feature type="active site" description="Proton donor" evidence="1">
    <location>
        <position position="51"/>
    </location>
</feature>
<dbReference type="Pfam" id="PF00248">
    <property type="entry name" value="Aldo_ket_red"/>
    <property type="match status" value="1"/>
</dbReference>
<comment type="caution">
    <text evidence="5">The sequence shown here is derived from an EMBL/GenBank/DDBJ whole genome shotgun (WGS) entry which is preliminary data.</text>
</comment>
<dbReference type="InterPro" id="IPR018170">
    <property type="entry name" value="Aldo/ket_reductase_CS"/>
</dbReference>
<feature type="domain" description="NADP-dependent oxidoreductase" evidence="4">
    <location>
        <begin position="18"/>
        <end position="293"/>
    </location>
</feature>
<dbReference type="Proteomes" id="UP001516400">
    <property type="component" value="Unassembled WGS sequence"/>
</dbReference>
<reference evidence="5 6" key="1">
    <citation type="journal article" date="2021" name="BMC Biol.">
        <title>Horizontally acquired antibacterial genes associated with adaptive radiation of ladybird beetles.</title>
        <authorList>
            <person name="Li H.S."/>
            <person name="Tang X.F."/>
            <person name="Huang Y.H."/>
            <person name="Xu Z.Y."/>
            <person name="Chen M.L."/>
            <person name="Du X.Y."/>
            <person name="Qiu B.Y."/>
            <person name="Chen P.T."/>
            <person name="Zhang W."/>
            <person name="Slipinski A."/>
            <person name="Escalona H.E."/>
            <person name="Waterhouse R.M."/>
            <person name="Zwick A."/>
            <person name="Pang H."/>
        </authorList>
    </citation>
    <scope>NUCLEOTIDE SEQUENCE [LARGE SCALE GENOMIC DNA]</scope>
    <source>
        <strain evidence="5">SYSU2018</strain>
    </source>
</reference>
<keyword evidence="6" id="KW-1185">Reference proteome</keyword>
<dbReference type="Gene3D" id="3.20.20.100">
    <property type="entry name" value="NADP-dependent oxidoreductase domain"/>
    <property type="match status" value="1"/>
</dbReference>
<dbReference type="PROSITE" id="PS00798">
    <property type="entry name" value="ALDOKETO_REDUCTASE_1"/>
    <property type="match status" value="1"/>
</dbReference>
<dbReference type="PANTHER" id="PTHR11732">
    <property type="entry name" value="ALDO/KETO REDUCTASE"/>
    <property type="match status" value="1"/>
</dbReference>
<gene>
    <name evidence="5" type="ORF">HHI36_010875</name>
</gene>
<dbReference type="CDD" id="cd19116">
    <property type="entry name" value="AKR_AKR2E1-5"/>
    <property type="match status" value="1"/>
</dbReference>
<dbReference type="PRINTS" id="PR00069">
    <property type="entry name" value="ALDKETRDTASE"/>
</dbReference>
<dbReference type="FunFam" id="3.20.20.100:FF:000023">
    <property type="entry name" value="aldose reductase"/>
    <property type="match status" value="1"/>
</dbReference>
<accession>A0ABD2MK55</accession>
<feature type="site" description="Lowers pKa of active site Tyr" evidence="3">
    <location>
        <position position="80"/>
    </location>
</feature>